<comment type="caution">
    <text evidence="2">The sequence shown here is derived from an EMBL/GenBank/DDBJ whole genome shotgun (WGS) entry which is preliminary data.</text>
</comment>
<feature type="transmembrane region" description="Helical" evidence="1">
    <location>
        <begin position="65"/>
        <end position="83"/>
    </location>
</feature>
<dbReference type="AlphaFoldDB" id="A0A0R2B9S2"/>
<sequence length="85" mass="8994">MLLYALILLASAAYLWRHRQGPFLTVAAPLPSGLRQTLSTLAILLTLTAIAGIVAAFLTSTTPALVVLAVGALLMGYLGIRITRF</sequence>
<reference evidence="2 3" key="1">
    <citation type="journal article" date="2015" name="Genome Announc.">
        <title>Expanding the biotechnology potential of lactobacilli through comparative genomics of 213 strains and associated genera.</title>
        <authorList>
            <person name="Sun Z."/>
            <person name="Harris H.M."/>
            <person name="McCann A."/>
            <person name="Guo C."/>
            <person name="Argimon S."/>
            <person name="Zhang W."/>
            <person name="Yang X."/>
            <person name="Jeffery I.B."/>
            <person name="Cooney J.C."/>
            <person name="Kagawa T.F."/>
            <person name="Liu W."/>
            <person name="Song Y."/>
            <person name="Salvetti E."/>
            <person name="Wrobel A."/>
            <person name="Rasinkangas P."/>
            <person name="Parkhill J."/>
            <person name="Rea M.C."/>
            <person name="O'Sullivan O."/>
            <person name="Ritari J."/>
            <person name="Douillard F.P."/>
            <person name="Paul Ross R."/>
            <person name="Yang R."/>
            <person name="Briner A.E."/>
            <person name="Felis G.E."/>
            <person name="de Vos W.M."/>
            <person name="Barrangou R."/>
            <person name="Klaenhammer T.R."/>
            <person name="Caufield P.W."/>
            <person name="Cui Y."/>
            <person name="Zhang H."/>
            <person name="O'Toole P.W."/>
        </authorList>
    </citation>
    <scope>NUCLEOTIDE SEQUENCE [LARGE SCALE GENOMIC DNA]</scope>
    <source>
        <strain evidence="2 3">DSM 23927</strain>
    </source>
</reference>
<feature type="transmembrane region" description="Helical" evidence="1">
    <location>
        <begin position="37"/>
        <end position="58"/>
    </location>
</feature>
<protein>
    <submittedName>
        <fullName evidence="2">Uncharacterized protein</fullName>
    </submittedName>
</protein>
<evidence type="ECO:0000313" key="3">
    <source>
        <dbReference type="Proteomes" id="UP000051672"/>
    </source>
</evidence>
<organism evidence="2 3">
    <name type="scientific">Lacticaseibacillus brantae DSM 23927</name>
    <dbReference type="NCBI Taxonomy" id="1423727"/>
    <lineage>
        <taxon>Bacteria</taxon>
        <taxon>Bacillati</taxon>
        <taxon>Bacillota</taxon>
        <taxon>Bacilli</taxon>
        <taxon>Lactobacillales</taxon>
        <taxon>Lactobacillaceae</taxon>
        <taxon>Lacticaseibacillus</taxon>
    </lineage>
</organism>
<evidence type="ECO:0000313" key="2">
    <source>
        <dbReference type="EMBL" id="KRM72918.1"/>
    </source>
</evidence>
<dbReference type="EMBL" id="AYZQ01000001">
    <property type="protein sequence ID" value="KRM72918.1"/>
    <property type="molecule type" value="Genomic_DNA"/>
</dbReference>
<keyword evidence="1" id="KW-0812">Transmembrane</keyword>
<name>A0A0R2B9S2_9LACO</name>
<dbReference type="Proteomes" id="UP000051672">
    <property type="component" value="Unassembled WGS sequence"/>
</dbReference>
<keyword evidence="1" id="KW-1133">Transmembrane helix</keyword>
<proteinExistence type="predicted"/>
<dbReference type="PATRIC" id="fig|1423727.3.peg.634"/>
<keyword evidence="3" id="KW-1185">Reference proteome</keyword>
<keyword evidence="1" id="KW-0472">Membrane</keyword>
<gene>
    <name evidence="2" type="ORF">FC34_GL000630</name>
</gene>
<accession>A0A0R2B9S2</accession>
<evidence type="ECO:0000256" key="1">
    <source>
        <dbReference type="SAM" id="Phobius"/>
    </source>
</evidence>